<organism evidence="6 7">
    <name type="scientific">Marasmius tenuissimus</name>
    <dbReference type="NCBI Taxonomy" id="585030"/>
    <lineage>
        <taxon>Eukaryota</taxon>
        <taxon>Fungi</taxon>
        <taxon>Dikarya</taxon>
        <taxon>Basidiomycota</taxon>
        <taxon>Agaricomycotina</taxon>
        <taxon>Agaricomycetes</taxon>
        <taxon>Agaricomycetidae</taxon>
        <taxon>Agaricales</taxon>
        <taxon>Marasmiineae</taxon>
        <taxon>Marasmiaceae</taxon>
        <taxon>Marasmius</taxon>
    </lineage>
</organism>
<dbReference type="GO" id="GO:0016787">
    <property type="term" value="F:hydrolase activity"/>
    <property type="evidence" value="ECO:0007669"/>
    <property type="project" value="UniProtKB-KW"/>
</dbReference>
<dbReference type="InterPro" id="IPR027417">
    <property type="entry name" value="P-loop_NTPase"/>
</dbReference>
<dbReference type="InterPro" id="IPR014017">
    <property type="entry name" value="DNA_helicase_UvrD-like_C"/>
</dbReference>
<evidence type="ECO:0000256" key="1">
    <source>
        <dbReference type="ARBA" id="ARBA00022741"/>
    </source>
</evidence>
<keyword evidence="4" id="KW-0067">ATP-binding</keyword>
<dbReference type="PANTHER" id="PTHR11070">
    <property type="entry name" value="UVRD / RECB / PCRA DNA HELICASE FAMILY MEMBER"/>
    <property type="match status" value="1"/>
</dbReference>
<keyword evidence="1" id="KW-0547">Nucleotide-binding</keyword>
<dbReference type="Proteomes" id="UP001437256">
    <property type="component" value="Unassembled WGS sequence"/>
</dbReference>
<dbReference type="Gene3D" id="3.40.50.300">
    <property type="entry name" value="P-loop containing nucleotide triphosphate hydrolases"/>
    <property type="match status" value="1"/>
</dbReference>
<feature type="domain" description="UvrD-like helicase C-terminal" evidence="5">
    <location>
        <begin position="7"/>
        <end position="76"/>
    </location>
</feature>
<sequence>MLSSEGDNESSEEEKKKVTISTCHAAKGLEWPVVMIPAVEQGTFPFYRSDDTEEERRLLYVACTRAQSLLYLSHSSTRKVGGDVKPRDLSTFIESVTEINTSLFTKHLPTISDSEREVIARVLDRPNATNEEVKKSVDD</sequence>
<dbReference type="GO" id="GO:0003678">
    <property type="term" value="F:DNA helicase activity"/>
    <property type="evidence" value="ECO:0007669"/>
    <property type="project" value="UniProtKB-EC"/>
</dbReference>
<accession>A0ABR2ZUV0</accession>
<dbReference type="EC" id="3.6.4.12" evidence="6"/>
<evidence type="ECO:0000256" key="3">
    <source>
        <dbReference type="ARBA" id="ARBA00022806"/>
    </source>
</evidence>
<gene>
    <name evidence="6" type="primary">srs2_2</name>
    <name evidence="6" type="ORF">AAF712_007964</name>
</gene>
<dbReference type="SUPFAM" id="SSF52540">
    <property type="entry name" value="P-loop containing nucleoside triphosphate hydrolases"/>
    <property type="match status" value="1"/>
</dbReference>
<comment type="caution">
    <text evidence="6">The sequence shown here is derived from an EMBL/GenBank/DDBJ whole genome shotgun (WGS) entry which is preliminary data.</text>
</comment>
<keyword evidence="7" id="KW-1185">Reference proteome</keyword>
<evidence type="ECO:0000313" key="6">
    <source>
        <dbReference type="EMBL" id="KAL0065128.1"/>
    </source>
</evidence>
<evidence type="ECO:0000259" key="5">
    <source>
        <dbReference type="Pfam" id="PF13361"/>
    </source>
</evidence>
<evidence type="ECO:0000256" key="2">
    <source>
        <dbReference type="ARBA" id="ARBA00022801"/>
    </source>
</evidence>
<keyword evidence="3 6" id="KW-0347">Helicase</keyword>
<keyword evidence="2 6" id="KW-0378">Hydrolase</keyword>
<dbReference type="EMBL" id="JBBXMP010000052">
    <property type="protein sequence ID" value="KAL0065128.1"/>
    <property type="molecule type" value="Genomic_DNA"/>
</dbReference>
<dbReference type="InterPro" id="IPR000212">
    <property type="entry name" value="DNA_helicase_UvrD/REP"/>
</dbReference>
<reference evidence="6 7" key="1">
    <citation type="submission" date="2024-05" db="EMBL/GenBank/DDBJ databases">
        <title>A draft genome resource for the thread blight pathogen Marasmius tenuissimus strain MS-2.</title>
        <authorList>
            <person name="Yulfo-Soto G.E."/>
            <person name="Baruah I.K."/>
            <person name="Amoako-Attah I."/>
            <person name="Bukari Y."/>
            <person name="Meinhardt L.W."/>
            <person name="Bailey B.A."/>
            <person name="Cohen S.P."/>
        </authorList>
    </citation>
    <scope>NUCLEOTIDE SEQUENCE [LARGE SCALE GENOMIC DNA]</scope>
    <source>
        <strain evidence="6 7">MS-2</strain>
    </source>
</reference>
<evidence type="ECO:0000256" key="4">
    <source>
        <dbReference type="ARBA" id="ARBA00022840"/>
    </source>
</evidence>
<dbReference type="Pfam" id="PF13361">
    <property type="entry name" value="UvrD_C"/>
    <property type="match status" value="1"/>
</dbReference>
<protein>
    <submittedName>
        <fullName evidence="6">ATP-dependent DNA helicase srs2</fullName>
        <ecNumber evidence="6">3.6.4.12</ecNumber>
    </submittedName>
</protein>
<name>A0ABR2ZUV0_9AGAR</name>
<proteinExistence type="predicted"/>
<evidence type="ECO:0000313" key="7">
    <source>
        <dbReference type="Proteomes" id="UP001437256"/>
    </source>
</evidence>
<dbReference type="PANTHER" id="PTHR11070:SF2">
    <property type="entry name" value="ATP-DEPENDENT DNA HELICASE SRS2"/>
    <property type="match status" value="1"/>
</dbReference>